<reference evidence="3 4" key="1">
    <citation type="submission" date="2023-08" db="EMBL/GenBank/DDBJ databases">
        <title>Black Yeasts Isolated from many extreme environments.</title>
        <authorList>
            <person name="Coleine C."/>
            <person name="Stajich J.E."/>
            <person name="Selbmann L."/>
        </authorList>
    </citation>
    <scope>NUCLEOTIDE SEQUENCE [LARGE SCALE GENOMIC DNA]</scope>
    <source>
        <strain evidence="3 4">CCFEE 536</strain>
    </source>
</reference>
<name>A0ABR0LP47_9PEZI</name>
<feature type="compositionally biased region" description="Acidic residues" evidence="1">
    <location>
        <begin position="85"/>
        <end position="119"/>
    </location>
</feature>
<proteinExistence type="predicted"/>
<dbReference type="EMBL" id="JAVRRA010016684">
    <property type="protein sequence ID" value="KAK5201349.1"/>
    <property type="molecule type" value="Genomic_DNA"/>
</dbReference>
<evidence type="ECO:0000259" key="2">
    <source>
        <dbReference type="Pfam" id="PF20233"/>
    </source>
</evidence>
<feature type="region of interest" description="Disordered" evidence="1">
    <location>
        <begin position="70"/>
        <end position="119"/>
    </location>
</feature>
<evidence type="ECO:0000256" key="1">
    <source>
        <dbReference type="SAM" id="MobiDB-lite"/>
    </source>
</evidence>
<keyword evidence="4" id="KW-1185">Reference proteome</keyword>
<protein>
    <recommendedName>
        <fullName evidence="2">DUF6590 domain-containing protein</fullName>
    </recommendedName>
</protein>
<feature type="domain" description="DUF6590" evidence="2">
    <location>
        <begin position="1"/>
        <end position="33"/>
    </location>
</feature>
<gene>
    <name evidence="3" type="ORF">LTR16_002978</name>
</gene>
<evidence type="ECO:0000313" key="4">
    <source>
        <dbReference type="Proteomes" id="UP001357485"/>
    </source>
</evidence>
<organism evidence="3 4">
    <name type="scientific">Cryomyces antarcticus</name>
    <dbReference type="NCBI Taxonomy" id="329879"/>
    <lineage>
        <taxon>Eukaryota</taxon>
        <taxon>Fungi</taxon>
        <taxon>Dikarya</taxon>
        <taxon>Ascomycota</taxon>
        <taxon>Pezizomycotina</taxon>
        <taxon>Dothideomycetes</taxon>
        <taxon>Dothideomycetes incertae sedis</taxon>
        <taxon>Cryomyces</taxon>
    </lineage>
</organism>
<dbReference type="Pfam" id="PF20233">
    <property type="entry name" value="DUF6590"/>
    <property type="match status" value="1"/>
</dbReference>
<evidence type="ECO:0000313" key="3">
    <source>
        <dbReference type="EMBL" id="KAK5201349.1"/>
    </source>
</evidence>
<dbReference type="InterPro" id="IPR046497">
    <property type="entry name" value="DUF6590"/>
</dbReference>
<sequence length="119" mass="13643">MSRINFGKIYTVEHNVKVFNFGDVHSDSQMWLLHQWQAVMGLNFAFPWATTADQLSGPSLFYDAAQQRQAAEYRPSAAQLTADVEGNEEENEEEDEENDDDEEDEGDDDEDNEDDMDDD</sequence>
<dbReference type="Proteomes" id="UP001357485">
    <property type="component" value="Unassembled WGS sequence"/>
</dbReference>
<comment type="caution">
    <text evidence="3">The sequence shown here is derived from an EMBL/GenBank/DDBJ whole genome shotgun (WGS) entry which is preliminary data.</text>
</comment>
<accession>A0ABR0LP47</accession>